<organism evidence="1 2">
    <name type="scientific">Chryseobacterium viscerum</name>
    <dbReference type="NCBI Taxonomy" id="1037377"/>
    <lineage>
        <taxon>Bacteria</taxon>
        <taxon>Pseudomonadati</taxon>
        <taxon>Bacteroidota</taxon>
        <taxon>Flavobacteriia</taxon>
        <taxon>Flavobacteriales</taxon>
        <taxon>Weeksellaceae</taxon>
        <taxon>Chryseobacterium group</taxon>
        <taxon>Chryseobacterium</taxon>
    </lineage>
</organism>
<sequence length="118" mass="14141">MEKEVRIFIRIQKCRKEKWKKLCLTKKISLTTLIIDSVESRIFDDERKTILQFIEKQDNIFRKIENNVNQVAKIANGQKFISEKELSYFSIQLNEIANLKVQQNEIFYKIYSLIADDH</sequence>
<protein>
    <recommendedName>
        <fullName evidence="3">Plasmid mobilization relaxosome protein MobC</fullName>
    </recommendedName>
</protein>
<dbReference type="RefSeq" id="WP_109739208.1">
    <property type="nucleotide sequence ID" value="NZ_PPEG02000011.1"/>
</dbReference>
<evidence type="ECO:0008006" key="3">
    <source>
        <dbReference type="Google" id="ProtNLM"/>
    </source>
</evidence>
<dbReference type="Proteomes" id="UP000236413">
    <property type="component" value="Unassembled WGS sequence"/>
</dbReference>
<evidence type="ECO:0000313" key="1">
    <source>
        <dbReference type="EMBL" id="PWN58466.1"/>
    </source>
</evidence>
<reference evidence="1 2" key="1">
    <citation type="submission" date="2018-04" db="EMBL/GenBank/DDBJ databases">
        <title>Chryseobacterium oncorhynchi 701B-08T from rainbow trout, and Chryseobacterium viscerum 687B-08T from diseased fish.</title>
        <authorList>
            <person name="Jeong J.-J."/>
            <person name="Lee Y.J."/>
            <person name="Pathiraja D."/>
            <person name="Park B."/>
            <person name="Choi I.-G."/>
            <person name="Kim K.D."/>
        </authorList>
    </citation>
    <scope>NUCLEOTIDE SEQUENCE [LARGE SCALE GENOMIC DNA]</scope>
    <source>
        <strain evidence="1 2">687B-08</strain>
    </source>
</reference>
<dbReference type="AlphaFoldDB" id="A0A316WEE4"/>
<comment type="caution">
    <text evidence="1">The sequence shown here is derived from an EMBL/GenBank/DDBJ whole genome shotgun (WGS) entry which is preliminary data.</text>
</comment>
<name>A0A316WEE4_9FLAO</name>
<proteinExistence type="predicted"/>
<evidence type="ECO:0000313" key="2">
    <source>
        <dbReference type="Proteomes" id="UP000236413"/>
    </source>
</evidence>
<dbReference type="EMBL" id="PPEG02000011">
    <property type="protein sequence ID" value="PWN58466.1"/>
    <property type="molecule type" value="Genomic_DNA"/>
</dbReference>
<gene>
    <name evidence="1" type="ORF">C1634_023235</name>
</gene>
<accession>A0A316WEE4</accession>